<evidence type="ECO:0000313" key="3">
    <source>
        <dbReference type="Proteomes" id="UP000272942"/>
    </source>
</evidence>
<evidence type="ECO:0000313" key="4">
    <source>
        <dbReference type="WBParaSite" id="ECPE_0000674101-mRNA-1"/>
    </source>
</evidence>
<gene>
    <name evidence="2" type="ORF">ECPE_LOCUS6729</name>
</gene>
<reference evidence="2 3" key="2">
    <citation type="submission" date="2018-11" db="EMBL/GenBank/DDBJ databases">
        <authorList>
            <consortium name="Pathogen Informatics"/>
        </authorList>
    </citation>
    <scope>NUCLEOTIDE SEQUENCE [LARGE SCALE GENOMIC DNA]</scope>
    <source>
        <strain evidence="2 3">Egypt</strain>
    </source>
</reference>
<dbReference type="EMBL" id="UZAN01043758">
    <property type="protein sequence ID" value="VDP79180.1"/>
    <property type="molecule type" value="Genomic_DNA"/>
</dbReference>
<protein>
    <submittedName>
        <fullName evidence="2 4">Uncharacterized protein</fullName>
    </submittedName>
</protein>
<keyword evidence="3" id="KW-1185">Reference proteome</keyword>
<name>A0A183AIE3_9TREM</name>
<dbReference type="WBParaSite" id="ECPE_0000674101-mRNA-1">
    <property type="protein sequence ID" value="ECPE_0000674101-mRNA-1"/>
    <property type="gene ID" value="ECPE_0000674101"/>
</dbReference>
<dbReference type="Proteomes" id="UP000272942">
    <property type="component" value="Unassembled WGS sequence"/>
</dbReference>
<feature type="compositionally biased region" description="Polar residues" evidence="1">
    <location>
        <begin position="59"/>
        <end position="68"/>
    </location>
</feature>
<sequence>MLPVLSVEDVESFFLHHSSPDSDQSLTTTPWIFETQVIEQQHIRHTQTPAPEQIRSRTDSSSAQTCGSPQAGRNKAASWPRAASKTHALLGPHTHKRQRRWKTAARAMIPFSFIQDP</sequence>
<reference evidence="4" key="1">
    <citation type="submission" date="2016-06" db="UniProtKB">
        <authorList>
            <consortium name="WormBaseParasite"/>
        </authorList>
    </citation>
    <scope>IDENTIFICATION</scope>
</reference>
<accession>A0A183AIE3</accession>
<feature type="region of interest" description="Disordered" evidence="1">
    <location>
        <begin position="42"/>
        <end position="87"/>
    </location>
</feature>
<dbReference type="AlphaFoldDB" id="A0A183AIE3"/>
<organism evidence="4">
    <name type="scientific">Echinostoma caproni</name>
    <dbReference type="NCBI Taxonomy" id="27848"/>
    <lineage>
        <taxon>Eukaryota</taxon>
        <taxon>Metazoa</taxon>
        <taxon>Spiralia</taxon>
        <taxon>Lophotrochozoa</taxon>
        <taxon>Platyhelminthes</taxon>
        <taxon>Trematoda</taxon>
        <taxon>Digenea</taxon>
        <taxon>Plagiorchiida</taxon>
        <taxon>Echinostomata</taxon>
        <taxon>Echinostomatoidea</taxon>
        <taxon>Echinostomatidae</taxon>
        <taxon>Echinostoma</taxon>
    </lineage>
</organism>
<evidence type="ECO:0000256" key="1">
    <source>
        <dbReference type="SAM" id="MobiDB-lite"/>
    </source>
</evidence>
<proteinExistence type="predicted"/>
<dbReference type="OrthoDB" id="10513421at2759"/>
<evidence type="ECO:0000313" key="2">
    <source>
        <dbReference type="EMBL" id="VDP79180.1"/>
    </source>
</evidence>